<dbReference type="GO" id="GO:0005886">
    <property type="term" value="C:plasma membrane"/>
    <property type="evidence" value="ECO:0007669"/>
    <property type="project" value="UniProtKB-ARBA"/>
</dbReference>
<evidence type="ECO:0000256" key="2">
    <source>
        <dbReference type="ARBA" id="ARBA00007717"/>
    </source>
</evidence>
<keyword evidence="7 10" id="KW-1133">Transmembrane helix</keyword>
<dbReference type="GO" id="GO:0016485">
    <property type="term" value="P:protein processing"/>
    <property type="evidence" value="ECO:0007669"/>
    <property type="project" value="InterPro"/>
</dbReference>
<name>A0AAV8CIH9_9POAL</name>
<evidence type="ECO:0000313" key="13">
    <source>
        <dbReference type="EMBL" id="KAJ4754067.1"/>
    </source>
</evidence>
<proteinExistence type="inferred from homology"/>
<evidence type="ECO:0000256" key="4">
    <source>
        <dbReference type="ARBA" id="ARBA00022692"/>
    </source>
</evidence>
<dbReference type="GO" id="GO:0007219">
    <property type="term" value="P:Notch signaling pathway"/>
    <property type="evidence" value="ECO:0007669"/>
    <property type="project" value="UniProtKB-KW"/>
</dbReference>
<feature type="transmembrane region" description="Helical" evidence="10">
    <location>
        <begin position="668"/>
        <end position="687"/>
    </location>
</feature>
<reference evidence="13" key="1">
    <citation type="submission" date="2022-08" db="EMBL/GenBank/DDBJ databases">
        <authorList>
            <person name="Marques A."/>
        </authorList>
    </citation>
    <scope>NUCLEOTIDE SEQUENCE</scope>
    <source>
        <strain evidence="13">RhyPub2mFocal</strain>
        <tissue evidence="13">Leaves</tissue>
    </source>
</reference>
<organism evidence="13 14">
    <name type="scientific">Rhynchospora pubera</name>
    <dbReference type="NCBI Taxonomy" id="906938"/>
    <lineage>
        <taxon>Eukaryota</taxon>
        <taxon>Viridiplantae</taxon>
        <taxon>Streptophyta</taxon>
        <taxon>Embryophyta</taxon>
        <taxon>Tracheophyta</taxon>
        <taxon>Spermatophyta</taxon>
        <taxon>Magnoliopsida</taxon>
        <taxon>Liliopsida</taxon>
        <taxon>Poales</taxon>
        <taxon>Cyperaceae</taxon>
        <taxon>Cyperoideae</taxon>
        <taxon>Rhynchosporeae</taxon>
        <taxon>Rhynchospora</taxon>
    </lineage>
</organism>
<dbReference type="Gene3D" id="3.40.630.10">
    <property type="entry name" value="Zn peptidases"/>
    <property type="match status" value="1"/>
</dbReference>
<feature type="chain" id="PRO_5043843614" description="Nicastrin" evidence="11">
    <location>
        <begin position="23"/>
        <end position="698"/>
    </location>
</feature>
<keyword evidence="8 10" id="KW-0472">Membrane</keyword>
<keyword evidence="6" id="KW-0914">Notch signaling pathway</keyword>
<dbReference type="SUPFAM" id="SSF53187">
    <property type="entry name" value="Zn-dependent exopeptidases"/>
    <property type="match status" value="1"/>
</dbReference>
<comment type="similarity">
    <text evidence="2">Belongs to the nicastrin family.</text>
</comment>
<feature type="domain" description="Nicastrin small lobe" evidence="12">
    <location>
        <begin position="49"/>
        <end position="203"/>
    </location>
</feature>
<keyword evidence="5 11" id="KW-0732">Signal</keyword>
<dbReference type="Proteomes" id="UP001140206">
    <property type="component" value="Chromosome 5"/>
</dbReference>
<evidence type="ECO:0000256" key="5">
    <source>
        <dbReference type="ARBA" id="ARBA00022729"/>
    </source>
</evidence>
<keyword evidence="14" id="KW-1185">Reference proteome</keyword>
<dbReference type="PANTHER" id="PTHR21092:SF0">
    <property type="entry name" value="NICASTRIN"/>
    <property type="match status" value="1"/>
</dbReference>
<evidence type="ECO:0000256" key="9">
    <source>
        <dbReference type="ARBA" id="ARBA00023180"/>
    </source>
</evidence>
<comment type="subcellular location">
    <subcellularLocation>
        <location evidence="1">Membrane</location>
        <topology evidence="1">Single-pass type I membrane protein</topology>
    </subcellularLocation>
</comment>
<evidence type="ECO:0000256" key="10">
    <source>
        <dbReference type="SAM" id="Phobius"/>
    </source>
</evidence>
<keyword evidence="9" id="KW-0325">Glycoprotein</keyword>
<dbReference type="AlphaFoldDB" id="A0AAV8CIH9"/>
<evidence type="ECO:0000256" key="8">
    <source>
        <dbReference type="ARBA" id="ARBA00023136"/>
    </source>
</evidence>
<dbReference type="Pfam" id="PF05450">
    <property type="entry name" value="Nicastrin"/>
    <property type="match status" value="1"/>
</dbReference>
<sequence>MARVRVFLAVLFLLFTSSPVHGADNGSDSVLESVPDLEKAMYLNLKSYPCVRLLNLSGEIGCSNPGNDKISAPIVRLKSGTIRLARPSTVLLQEEQMQDFFLRVSGDLEFSKNVAGVLVEPSETVNMSSGFSPADKFPQSAFAPYSNTSYEWNLPGSGIMWNKYDFPVFLLAEESISTLKEIVGERNEASPENVAEFDLVMQTTKLGTHDSETCLKEQTCLPLGGYSVWSSLPPINISSTVTKPIVFAVASFDSASFFRDRSLGADSPISGLIALLTAVDALSHVNHLKNLKKQLVFAVLTGEAWGYLGSRKFLQELDLGSDSIRGLSSSMIEQIVEIGSVGQSLGKGGTLFYAHAGGESSGTKVILKALEDASESLGSDNVKVKKASSMNPGIPPSSLMAFLRKNTSASGIVLGDFDSAFSNKFYHSHLDNACKLKIFFFKRKITKKMFFLHFYQVIFCSTTANIKTSSVAAAAALVARALYIIANGDATLDLMALNDIKVNVSLVEELVGCLVTCEPGLSCELVGRYISPSNGDCPSHYVGVFQDTPSASQKPSYVDDTSRFLWNFLADMTSATRDGTDSCTGDCSNVGDVCIGSETEGGGKCVISTTRYVPAYSTRLKYENNIWHVLPANPSDPMESVDPVWTESYWNTIGLRVYKVESPLYDRLVLAGGVFVTFASYLAVVIARTQLAKVVKRD</sequence>
<evidence type="ECO:0000256" key="1">
    <source>
        <dbReference type="ARBA" id="ARBA00004479"/>
    </source>
</evidence>
<comment type="caution">
    <text evidence="13">The sequence shown here is derived from an EMBL/GenBank/DDBJ whole genome shotgun (WGS) entry which is preliminary data.</text>
</comment>
<dbReference type="EMBL" id="JAMFTS010000005">
    <property type="protein sequence ID" value="KAJ4754067.1"/>
    <property type="molecule type" value="Genomic_DNA"/>
</dbReference>
<dbReference type="InterPro" id="IPR008710">
    <property type="entry name" value="Nicastrin"/>
</dbReference>
<dbReference type="PANTHER" id="PTHR21092">
    <property type="entry name" value="NICASTRIN"/>
    <property type="match status" value="1"/>
</dbReference>
<evidence type="ECO:0000256" key="3">
    <source>
        <dbReference type="ARBA" id="ARBA00015303"/>
    </source>
</evidence>
<evidence type="ECO:0000256" key="11">
    <source>
        <dbReference type="SAM" id="SignalP"/>
    </source>
</evidence>
<evidence type="ECO:0000259" key="12">
    <source>
        <dbReference type="Pfam" id="PF18266"/>
    </source>
</evidence>
<dbReference type="InterPro" id="IPR041084">
    <property type="entry name" value="Ncstrn_small"/>
</dbReference>
<feature type="signal peptide" evidence="11">
    <location>
        <begin position="1"/>
        <end position="22"/>
    </location>
</feature>
<accession>A0AAV8CIH9</accession>
<evidence type="ECO:0000256" key="6">
    <source>
        <dbReference type="ARBA" id="ARBA00022976"/>
    </source>
</evidence>
<protein>
    <recommendedName>
        <fullName evidence="3">Nicastrin</fullName>
    </recommendedName>
</protein>
<evidence type="ECO:0000313" key="14">
    <source>
        <dbReference type="Proteomes" id="UP001140206"/>
    </source>
</evidence>
<evidence type="ECO:0000256" key="7">
    <source>
        <dbReference type="ARBA" id="ARBA00022989"/>
    </source>
</evidence>
<keyword evidence="4 10" id="KW-0812">Transmembrane</keyword>
<dbReference type="Pfam" id="PF18266">
    <property type="entry name" value="Ncstrn_small"/>
    <property type="match status" value="1"/>
</dbReference>
<gene>
    <name evidence="13" type="ORF">LUZ62_088472</name>
</gene>